<evidence type="ECO:0000256" key="4">
    <source>
        <dbReference type="ARBA" id="ARBA00022723"/>
    </source>
</evidence>
<comment type="subunit">
    <text evidence="2 10">Monomer.</text>
</comment>
<feature type="binding site" evidence="10">
    <location>
        <position position="269"/>
    </location>
    <ligand>
        <name>ATP</name>
        <dbReference type="ChEBI" id="CHEBI:30616"/>
    </ligand>
</feature>
<reference evidence="12" key="1">
    <citation type="submission" date="2021-03" db="EMBL/GenBank/DDBJ databases">
        <authorList>
            <person name="Wang G."/>
        </authorList>
    </citation>
    <scope>NUCLEOTIDE SEQUENCE</scope>
    <source>
        <strain evidence="12">KCTC 12899</strain>
    </source>
</reference>
<dbReference type="RefSeq" id="WP_207856232.1">
    <property type="nucleotide sequence ID" value="NZ_JAFREP010000001.1"/>
</dbReference>
<evidence type="ECO:0000256" key="9">
    <source>
        <dbReference type="ARBA" id="ARBA00023146"/>
    </source>
</evidence>
<dbReference type="Pfam" id="PF09190">
    <property type="entry name" value="DALR_2"/>
    <property type="match status" value="1"/>
</dbReference>
<gene>
    <name evidence="10" type="primary">cysS</name>
    <name evidence="12" type="ORF">J3U88_00890</name>
</gene>
<comment type="similarity">
    <text evidence="1 10">Belongs to the class-I aminoacyl-tRNA synthetase family.</text>
</comment>
<evidence type="ECO:0000256" key="6">
    <source>
        <dbReference type="ARBA" id="ARBA00022833"/>
    </source>
</evidence>
<dbReference type="PANTHER" id="PTHR10890">
    <property type="entry name" value="CYSTEINYL-TRNA SYNTHETASE"/>
    <property type="match status" value="1"/>
</dbReference>
<dbReference type="Gene3D" id="3.40.50.620">
    <property type="entry name" value="HUPs"/>
    <property type="match status" value="1"/>
</dbReference>
<feature type="short sequence motif" description="'HIGH' region" evidence="10">
    <location>
        <begin position="31"/>
        <end position="41"/>
    </location>
</feature>
<evidence type="ECO:0000256" key="7">
    <source>
        <dbReference type="ARBA" id="ARBA00022840"/>
    </source>
</evidence>
<dbReference type="InterPro" id="IPR014729">
    <property type="entry name" value="Rossmann-like_a/b/a_fold"/>
</dbReference>
<dbReference type="InterPro" id="IPR015273">
    <property type="entry name" value="Cys-tRNA-synt_Ia_DALR"/>
</dbReference>
<feature type="binding site" evidence="10">
    <location>
        <position position="238"/>
    </location>
    <ligand>
        <name>Zn(2+)</name>
        <dbReference type="ChEBI" id="CHEBI:29105"/>
    </ligand>
</feature>
<keyword evidence="8 10" id="KW-0648">Protein biosynthesis</keyword>
<feature type="binding site" evidence="10">
    <location>
        <position position="209"/>
    </location>
    <ligand>
        <name>Zn(2+)</name>
        <dbReference type="ChEBI" id="CHEBI:29105"/>
    </ligand>
</feature>
<dbReference type="HAMAP" id="MF_00041">
    <property type="entry name" value="Cys_tRNA_synth"/>
    <property type="match status" value="1"/>
</dbReference>
<dbReference type="Pfam" id="PF01406">
    <property type="entry name" value="tRNA-synt_1e"/>
    <property type="match status" value="1"/>
</dbReference>
<evidence type="ECO:0000256" key="2">
    <source>
        <dbReference type="ARBA" id="ARBA00011245"/>
    </source>
</evidence>
<comment type="catalytic activity">
    <reaction evidence="10">
        <text>tRNA(Cys) + L-cysteine + ATP = L-cysteinyl-tRNA(Cys) + AMP + diphosphate</text>
        <dbReference type="Rhea" id="RHEA:17773"/>
        <dbReference type="Rhea" id="RHEA-COMP:9661"/>
        <dbReference type="Rhea" id="RHEA-COMP:9679"/>
        <dbReference type="ChEBI" id="CHEBI:30616"/>
        <dbReference type="ChEBI" id="CHEBI:33019"/>
        <dbReference type="ChEBI" id="CHEBI:35235"/>
        <dbReference type="ChEBI" id="CHEBI:78442"/>
        <dbReference type="ChEBI" id="CHEBI:78517"/>
        <dbReference type="ChEBI" id="CHEBI:456215"/>
        <dbReference type="EC" id="6.1.1.16"/>
    </reaction>
</comment>
<keyword evidence="7 10" id="KW-0067">ATP-binding</keyword>
<evidence type="ECO:0000256" key="5">
    <source>
        <dbReference type="ARBA" id="ARBA00022741"/>
    </source>
</evidence>
<feature type="short sequence motif" description="'KMSKS' region" evidence="10">
    <location>
        <begin position="266"/>
        <end position="270"/>
    </location>
</feature>
<keyword evidence="6 10" id="KW-0862">Zinc</keyword>
<feature type="domain" description="Cysteinyl-tRNA synthetase class Ia DALR" evidence="11">
    <location>
        <begin position="352"/>
        <end position="420"/>
    </location>
</feature>
<protein>
    <recommendedName>
        <fullName evidence="10">Cysteine--tRNA ligase</fullName>
        <ecNumber evidence="10">6.1.1.16</ecNumber>
    </recommendedName>
    <alternativeName>
        <fullName evidence="10">Cysteinyl-tRNA synthetase</fullName>
        <shortName evidence="10">CysRS</shortName>
    </alternativeName>
</protein>
<dbReference type="InterPro" id="IPR032678">
    <property type="entry name" value="tRNA-synt_1_cat_dom"/>
</dbReference>
<feature type="binding site" evidence="10">
    <location>
        <position position="234"/>
    </location>
    <ligand>
        <name>Zn(2+)</name>
        <dbReference type="ChEBI" id="CHEBI:29105"/>
    </ligand>
</feature>
<dbReference type="GO" id="GO:0005524">
    <property type="term" value="F:ATP binding"/>
    <property type="evidence" value="ECO:0007669"/>
    <property type="project" value="UniProtKB-UniRule"/>
</dbReference>
<dbReference type="CDD" id="cd00672">
    <property type="entry name" value="CysRS_core"/>
    <property type="match status" value="1"/>
</dbReference>
<accession>A0A8J7Q3K1</accession>
<evidence type="ECO:0000313" key="12">
    <source>
        <dbReference type="EMBL" id="MBO1316996.1"/>
    </source>
</evidence>
<proteinExistence type="inferred from homology"/>
<dbReference type="AlphaFoldDB" id="A0A8J7Q3K1"/>
<dbReference type="SUPFAM" id="SSF47323">
    <property type="entry name" value="Anticodon-binding domain of a subclass of class I aminoacyl-tRNA synthetases"/>
    <property type="match status" value="1"/>
</dbReference>
<comment type="subcellular location">
    <subcellularLocation>
        <location evidence="10">Cytoplasm</location>
    </subcellularLocation>
</comment>
<dbReference type="GO" id="GO:0008270">
    <property type="term" value="F:zinc ion binding"/>
    <property type="evidence" value="ECO:0007669"/>
    <property type="project" value="UniProtKB-UniRule"/>
</dbReference>
<keyword evidence="3 10" id="KW-0436">Ligase</keyword>
<evidence type="ECO:0000256" key="10">
    <source>
        <dbReference type="HAMAP-Rule" id="MF_00041"/>
    </source>
</evidence>
<dbReference type="InterPro" id="IPR056411">
    <property type="entry name" value="CysS_C"/>
</dbReference>
<sequence length="494" mass="56355">MTAYVYNTMTKKREPFEPKEPGKLSMYACGLTVYDKSHIGHAMQAIIYDMIRNYFEFRGYEVTYVRNYTDVDDKIIERAALENKPALVYSQEMIDLSLKDMALLGVKPATIEPKVSEHIPEIIELIQKLIDKGHAYESQGDVYFEVRSFPKYGCLSNRDPEELRSGSRIEINQQKNDPLDFALWKRAKEGEVSWTSPWGEGRPGWHIECSAMAEKYLGREFDIHGGGRDLIFPHHENEIAQSCAAHDSCYARYWIHNGLILVDGQKMGKSKGNFYTIQDAVKAFHPEAIRYTILKSHYTANIDFCDSAFHDAYSRMLYFYNTFKRVEEIREQFPDAEATPPANITVPNIKDAFIEVMDDDFNTVAAIREINAGFKFINDLVAAKKPKMKQKAGVILAVADEIKTCLGILGLCQNPSKQALAEIQEYLIRARNIDPAEVEARLQERVAARENKEWQKADDIRESLIADGIAVMDTPQGTEWQVLPHKPKACDKEA</sequence>
<evidence type="ECO:0000313" key="13">
    <source>
        <dbReference type="Proteomes" id="UP000664417"/>
    </source>
</evidence>
<evidence type="ECO:0000259" key="11">
    <source>
        <dbReference type="SMART" id="SM00840"/>
    </source>
</evidence>
<dbReference type="InterPro" id="IPR009080">
    <property type="entry name" value="tRNAsynth_Ia_anticodon-bd"/>
</dbReference>
<dbReference type="PRINTS" id="PR00983">
    <property type="entry name" value="TRNASYNTHCYS"/>
</dbReference>
<keyword evidence="5 10" id="KW-0547">Nucleotide-binding</keyword>
<dbReference type="InterPro" id="IPR024909">
    <property type="entry name" value="Cys-tRNA/MSH_ligase"/>
</dbReference>
<dbReference type="GO" id="GO:0006423">
    <property type="term" value="P:cysteinyl-tRNA aminoacylation"/>
    <property type="evidence" value="ECO:0007669"/>
    <property type="project" value="UniProtKB-UniRule"/>
</dbReference>
<dbReference type="GO" id="GO:0005737">
    <property type="term" value="C:cytoplasm"/>
    <property type="evidence" value="ECO:0007669"/>
    <property type="project" value="UniProtKB-SubCell"/>
</dbReference>
<keyword evidence="4 10" id="KW-0479">Metal-binding</keyword>
<dbReference type="Proteomes" id="UP000664417">
    <property type="component" value="Unassembled WGS sequence"/>
</dbReference>
<keyword evidence="10" id="KW-0963">Cytoplasm</keyword>
<organism evidence="12 13">
    <name type="scientific">Acanthopleuribacter pedis</name>
    <dbReference type="NCBI Taxonomy" id="442870"/>
    <lineage>
        <taxon>Bacteria</taxon>
        <taxon>Pseudomonadati</taxon>
        <taxon>Acidobacteriota</taxon>
        <taxon>Holophagae</taxon>
        <taxon>Acanthopleuribacterales</taxon>
        <taxon>Acanthopleuribacteraceae</taxon>
        <taxon>Acanthopleuribacter</taxon>
    </lineage>
</organism>
<dbReference type="Pfam" id="PF23493">
    <property type="entry name" value="CysS_C"/>
    <property type="match status" value="1"/>
</dbReference>
<dbReference type="SMART" id="SM00840">
    <property type="entry name" value="DALR_2"/>
    <property type="match status" value="1"/>
</dbReference>
<dbReference type="Gene3D" id="1.20.120.1910">
    <property type="entry name" value="Cysteine-tRNA ligase, C-terminal anti-codon recognition domain"/>
    <property type="match status" value="1"/>
</dbReference>
<dbReference type="FunFam" id="3.40.50.620:FF:000009">
    <property type="entry name" value="Cysteine--tRNA ligase"/>
    <property type="match status" value="1"/>
</dbReference>
<dbReference type="NCBIfam" id="TIGR00435">
    <property type="entry name" value="cysS"/>
    <property type="match status" value="1"/>
</dbReference>
<keyword evidence="13" id="KW-1185">Reference proteome</keyword>
<comment type="cofactor">
    <cofactor evidence="10">
        <name>Zn(2+)</name>
        <dbReference type="ChEBI" id="CHEBI:29105"/>
    </cofactor>
    <text evidence="10">Binds 1 zinc ion per subunit.</text>
</comment>
<dbReference type="EMBL" id="JAFREP010000001">
    <property type="protein sequence ID" value="MBO1316996.1"/>
    <property type="molecule type" value="Genomic_DNA"/>
</dbReference>
<keyword evidence="9 10" id="KW-0030">Aminoacyl-tRNA synthetase</keyword>
<dbReference type="EC" id="6.1.1.16" evidence="10"/>
<evidence type="ECO:0000256" key="3">
    <source>
        <dbReference type="ARBA" id="ARBA00022598"/>
    </source>
</evidence>
<evidence type="ECO:0000256" key="8">
    <source>
        <dbReference type="ARBA" id="ARBA00022917"/>
    </source>
</evidence>
<comment type="caution">
    <text evidence="12">The sequence shown here is derived from an EMBL/GenBank/DDBJ whole genome shotgun (WGS) entry which is preliminary data.</text>
</comment>
<dbReference type="GO" id="GO:0004817">
    <property type="term" value="F:cysteine-tRNA ligase activity"/>
    <property type="evidence" value="ECO:0007669"/>
    <property type="project" value="UniProtKB-UniRule"/>
</dbReference>
<feature type="binding site" evidence="10">
    <location>
        <position position="29"/>
    </location>
    <ligand>
        <name>Zn(2+)</name>
        <dbReference type="ChEBI" id="CHEBI:29105"/>
    </ligand>
</feature>
<dbReference type="InterPro" id="IPR015803">
    <property type="entry name" value="Cys-tRNA-ligase"/>
</dbReference>
<dbReference type="SUPFAM" id="SSF52374">
    <property type="entry name" value="Nucleotidylyl transferase"/>
    <property type="match status" value="1"/>
</dbReference>
<name>A0A8J7Q3K1_9BACT</name>
<evidence type="ECO:0000256" key="1">
    <source>
        <dbReference type="ARBA" id="ARBA00005594"/>
    </source>
</evidence>